<dbReference type="AlphaFoldDB" id="A0A6L9Y3G7"/>
<protein>
    <submittedName>
        <fullName evidence="2">PepSY domain-containing protein</fullName>
    </submittedName>
</protein>
<dbReference type="PANTHER" id="PTHR34219:SF1">
    <property type="entry name" value="PEPSY DOMAIN-CONTAINING PROTEIN"/>
    <property type="match status" value="1"/>
</dbReference>
<feature type="transmembrane region" description="Helical" evidence="1">
    <location>
        <begin position="151"/>
        <end position="172"/>
    </location>
</feature>
<name>A0A6L9Y3G7_9BURK</name>
<feature type="transmembrane region" description="Helical" evidence="1">
    <location>
        <begin position="197"/>
        <end position="220"/>
    </location>
</feature>
<keyword evidence="1" id="KW-0812">Transmembrane</keyword>
<reference evidence="2 3" key="1">
    <citation type="submission" date="2020-02" db="EMBL/GenBank/DDBJ databases">
        <title>Pelistega sp. NLN82 were isolated from wild rodents of the Hainan Island.</title>
        <authorList>
            <person name="Niu N."/>
            <person name="Zhou J."/>
        </authorList>
    </citation>
    <scope>NUCLEOTIDE SEQUENCE [LARGE SCALE GENOMIC DNA]</scope>
    <source>
        <strain evidence="2 3">NLN82</strain>
    </source>
</reference>
<accession>A0A6L9Y3G7</accession>
<organism evidence="2 3">
    <name type="scientific">Pelistega ratti</name>
    <dbReference type="NCBI Taxonomy" id="2652177"/>
    <lineage>
        <taxon>Bacteria</taxon>
        <taxon>Pseudomonadati</taxon>
        <taxon>Pseudomonadota</taxon>
        <taxon>Betaproteobacteria</taxon>
        <taxon>Burkholderiales</taxon>
        <taxon>Alcaligenaceae</taxon>
        <taxon>Pelistega</taxon>
    </lineage>
</organism>
<dbReference type="InterPro" id="IPR005625">
    <property type="entry name" value="PepSY-ass_TM"/>
</dbReference>
<sequence>MKQNISQKKQSSLHYFSIWRWHFYAGILVTPGLILLAATGLAMIIFAQTVGRLGEQITIPVQTTTKTLQEQALAAQMAVDSTNGKVVQYIAPTADNMVAMFRVDTGNGDAMMAAVNPYTAEVVDISPRFQGWYQFAENLHSDMMIGTFGDFLLEASASLTIILILTGFYLWWNKQKSIPKMLFPQWKKQTFWRSLHAMLGSWVSLLLLTFCLSGLAWSGIWGEKMVQAWSQFPAGKWGNPPIPVSTLPVHGDLNASPTSKEVPWVLEKTPMPVSGTSWGEKGIDLTKGEHITLDKIESFARKIGFEGRYQVNFPKGETGVWTLSQDSMSYDSPSPTADRTVHIDQYSGHLLADIRYDDYNWFGKFMAVSIALHMGTMGWWSIIMNILFCLAIIIMCISGWVIWWKRRPTNAVGLVPPAQKNDLPIWYAAAIPLLLIALIFPAAILVIAPIWLLDKLLISHNQTLQKWFK</sequence>
<dbReference type="Proteomes" id="UP000477651">
    <property type="component" value="Unassembled WGS sequence"/>
</dbReference>
<keyword evidence="3" id="KW-1185">Reference proteome</keyword>
<dbReference type="EMBL" id="JAAGYR010000001">
    <property type="protein sequence ID" value="NEN74766.1"/>
    <property type="molecule type" value="Genomic_DNA"/>
</dbReference>
<dbReference type="RefSeq" id="WP_163763587.1">
    <property type="nucleotide sequence ID" value="NZ_JAAGYR010000001.1"/>
</dbReference>
<feature type="transmembrane region" description="Helical" evidence="1">
    <location>
        <begin position="21"/>
        <end position="46"/>
    </location>
</feature>
<keyword evidence="1" id="KW-0472">Membrane</keyword>
<proteinExistence type="predicted"/>
<dbReference type="Pfam" id="PF03929">
    <property type="entry name" value="PepSY_TM"/>
    <property type="match status" value="1"/>
</dbReference>
<evidence type="ECO:0000313" key="3">
    <source>
        <dbReference type="Proteomes" id="UP000477651"/>
    </source>
</evidence>
<dbReference type="PANTHER" id="PTHR34219">
    <property type="entry name" value="IRON-REGULATED INNER MEMBRANE PROTEIN-RELATED"/>
    <property type="match status" value="1"/>
</dbReference>
<feature type="transmembrane region" description="Helical" evidence="1">
    <location>
        <begin position="425"/>
        <end position="452"/>
    </location>
</feature>
<keyword evidence="1" id="KW-1133">Transmembrane helix</keyword>
<evidence type="ECO:0000256" key="1">
    <source>
        <dbReference type="SAM" id="Phobius"/>
    </source>
</evidence>
<comment type="caution">
    <text evidence="2">The sequence shown here is derived from an EMBL/GenBank/DDBJ whole genome shotgun (WGS) entry which is preliminary data.</text>
</comment>
<feature type="transmembrane region" description="Helical" evidence="1">
    <location>
        <begin position="379"/>
        <end position="404"/>
    </location>
</feature>
<evidence type="ECO:0000313" key="2">
    <source>
        <dbReference type="EMBL" id="NEN74766.1"/>
    </source>
</evidence>
<gene>
    <name evidence="2" type="ORF">F9B74_00275</name>
</gene>